<dbReference type="PIRSF" id="PIRSF030771">
    <property type="entry name" value="UCP030771"/>
    <property type="match status" value="1"/>
</dbReference>
<reference evidence="1" key="1">
    <citation type="journal article" date="2021" name="Proc. Natl. Acad. Sci. U.S.A.">
        <title>A Catalog of Tens of Thousands of Viruses from Human Metagenomes Reveals Hidden Associations with Chronic Diseases.</title>
        <authorList>
            <person name="Tisza M.J."/>
            <person name="Buck C.B."/>
        </authorList>
    </citation>
    <scope>NUCLEOTIDE SEQUENCE</scope>
    <source>
        <strain evidence="1">Ctp7F23</strain>
    </source>
</reference>
<evidence type="ECO:0000313" key="1">
    <source>
        <dbReference type="EMBL" id="DAF90767.1"/>
    </source>
</evidence>
<dbReference type="EMBL" id="BK016037">
    <property type="protein sequence ID" value="DAF90767.1"/>
    <property type="molecule type" value="Genomic_DNA"/>
</dbReference>
<sequence length="118" mass="12016">MSKAAYHQRGETLDYTNTGSSAIEAGTILAIGKRIGVAATLIQPNALGAVDVVGVFTMPKTSTNAITMGTPVYFDESGITEAADNGEASTGKKEHVLAGYAVADAAAGDTEILVKINA</sequence>
<accession>A0A8S5U8H7</accession>
<dbReference type="Pfam" id="PF09956">
    <property type="entry name" value="Phage_cement_2"/>
    <property type="match status" value="1"/>
</dbReference>
<protein>
    <recommendedName>
        <fullName evidence="2">DUF2190 family protein</fullName>
    </recommendedName>
</protein>
<dbReference type="InterPro" id="IPR011231">
    <property type="entry name" value="Phage_VT1-Sakai_H0018"/>
</dbReference>
<proteinExistence type="predicted"/>
<organism evidence="1">
    <name type="scientific">Myoviridae sp. ctp7F23</name>
    <dbReference type="NCBI Taxonomy" id="2825174"/>
    <lineage>
        <taxon>Viruses</taxon>
        <taxon>Duplodnaviria</taxon>
        <taxon>Heunggongvirae</taxon>
        <taxon>Uroviricota</taxon>
        <taxon>Caudoviricetes</taxon>
    </lineage>
</organism>
<evidence type="ECO:0008006" key="2">
    <source>
        <dbReference type="Google" id="ProtNLM"/>
    </source>
</evidence>
<name>A0A8S5U8H7_9CAUD</name>